<gene>
    <name evidence="2" type="ORF">LEA_08696</name>
</gene>
<dbReference type="SUPFAM" id="SSF56935">
    <property type="entry name" value="Porins"/>
    <property type="match status" value="1"/>
</dbReference>
<dbReference type="Pfam" id="PF00593">
    <property type="entry name" value="TonB_dep_Rec_b-barrel"/>
    <property type="match status" value="1"/>
</dbReference>
<feature type="domain" description="TonB-dependent receptor-like beta-barrel" evidence="1">
    <location>
        <begin position="2"/>
        <end position="298"/>
    </location>
</feature>
<sequence length="335" mass="37561">EFSADYYHKVTKDLIDLVPTPEQIGVANSPMGNMGNVLNKGWEFSINYNGSAAQGKFNYNVWGMFSTNKGYVREYGVRNGPVMHTNPNLNSNALLFSDAGQPWYSFMVYRTAGIFRSQDEINKYIYKNPETGEAKLLMPEAKVGDLIFVDTNNDGVINDDDKVFAGSYTPKNTFSFGGSFDWKGFDFSFFFQGVTGNKIYNGLKQMAMNGRSDYGNLISDVLDTWDFNPESSKYPRLGLVTGSDTNGNYTKFSDIFLEDGDYLRLKNITLGYTLPEKVCRFVGMKSGSLRVYMSVDNVCTITGYTGVDPEVGNYGIDRGVYPVTRFFNFGVNVNF</sequence>
<feature type="non-terminal residue" evidence="2">
    <location>
        <position position="1"/>
    </location>
</feature>
<reference evidence="2" key="1">
    <citation type="journal article" date="2013" name="Environ. Microbiol.">
        <title>Microbiota from the distal guts of lean and obese adolescents exhibit partial functional redundancy besides clear differences in community structure.</title>
        <authorList>
            <person name="Ferrer M."/>
            <person name="Ruiz A."/>
            <person name="Lanza F."/>
            <person name="Haange S.B."/>
            <person name="Oberbach A."/>
            <person name="Till H."/>
            <person name="Bargiela R."/>
            <person name="Campoy C."/>
            <person name="Segura M.T."/>
            <person name="Richter M."/>
            <person name="von Bergen M."/>
            <person name="Seifert J."/>
            <person name="Suarez A."/>
        </authorList>
    </citation>
    <scope>NUCLEOTIDE SEQUENCE</scope>
</reference>
<evidence type="ECO:0000313" key="2">
    <source>
        <dbReference type="EMBL" id="EKC68632.1"/>
    </source>
</evidence>
<name>K1T6B0_9ZZZZ</name>
<evidence type="ECO:0000259" key="1">
    <source>
        <dbReference type="Pfam" id="PF00593"/>
    </source>
</evidence>
<dbReference type="EMBL" id="AJWY01005805">
    <property type="protein sequence ID" value="EKC68632.1"/>
    <property type="molecule type" value="Genomic_DNA"/>
</dbReference>
<accession>K1T6B0</accession>
<dbReference type="InterPro" id="IPR000531">
    <property type="entry name" value="Beta-barrel_TonB"/>
</dbReference>
<comment type="caution">
    <text evidence="2">The sequence shown here is derived from an EMBL/GenBank/DDBJ whole genome shotgun (WGS) entry which is preliminary data.</text>
</comment>
<protein>
    <submittedName>
        <fullName evidence="2">Outer membrane protein probably involved in nutrient binding protein</fullName>
    </submittedName>
</protein>
<proteinExistence type="predicted"/>
<organism evidence="2">
    <name type="scientific">human gut metagenome</name>
    <dbReference type="NCBI Taxonomy" id="408170"/>
    <lineage>
        <taxon>unclassified sequences</taxon>
        <taxon>metagenomes</taxon>
        <taxon>organismal metagenomes</taxon>
    </lineage>
</organism>
<dbReference type="AlphaFoldDB" id="K1T6B0"/>